<dbReference type="Proteomes" id="UP000003786">
    <property type="component" value="Chromosome 3"/>
</dbReference>
<dbReference type="GeneID" id="20715966"/>
<gene>
    <name evidence="1" type="ORF">TOT_030000820</name>
</gene>
<accession>J4CDQ6</accession>
<dbReference type="RefSeq" id="XP_009691858.1">
    <property type="nucleotide sequence ID" value="XM_009693563.1"/>
</dbReference>
<dbReference type="VEuPathDB" id="PiroplasmaDB:TOT_030000820"/>
<dbReference type="AlphaFoldDB" id="J4CDQ6"/>
<keyword evidence="2" id="KW-1185">Reference proteome</keyword>
<protein>
    <submittedName>
        <fullName evidence="1">Uncharacterized protein</fullName>
    </submittedName>
</protein>
<dbReference type="EMBL" id="AP011948">
    <property type="protein sequence ID" value="BAM41557.1"/>
    <property type="molecule type" value="Genomic_DNA"/>
</dbReference>
<reference evidence="1 2" key="1">
    <citation type="journal article" date="2012" name="MBio">
        <title>Comparative genome analysis of three eukaryotic parasites with differing abilities to transform leukocytes reveals key mediators of Theileria-induced leukocyte transformation.</title>
        <authorList>
            <person name="Hayashida K."/>
            <person name="Hara Y."/>
            <person name="Abe T."/>
            <person name="Yamasaki C."/>
            <person name="Toyoda A."/>
            <person name="Kosuge T."/>
            <person name="Suzuki Y."/>
            <person name="Sato Y."/>
            <person name="Kawashima S."/>
            <person name="Katayama T."/>
            <person name="Wakaguri H."/>
            <person name="Inoue N."/>
            <person name="Homma K."/>
            <person name="Tada-Umezaki M."/>
            <person name="Yagi Y."/>
            <person name="Fujii Y."/>
            <person name="Habara T."/>
            <person name="Kanehisa M."/>
            <person name="Watanabe H."/>
            <person name="Ito K."/>
            <person name="Gojobori T."/>
            <person name="Sugawara H."/>
            <person name="Imanishi T."/>
            <person name="Weir W."/>
            <person name="Gardner M."/>
            <person name="Pain A."/>
            <person name="Shiels B."/>
            <person name="Hattori M."/>
            <person name="Nene V."/>
            <person name="Sugimoto C."/>
        </authorList>
    </citation>
    <scope>NUCLEOTIDE SEQUENCE [LARGE SCALE GENOMIC DNA]</scope>
    <source>
        <strain evidence="1 2">Shintoku</strain>
    </source>
</reference>
<sequence>MHTTSQKKASKNLKKFKVKGNVTTTAHGQITINEESGLEQVGSSTTIDSMQ</sequence>
<name>J4CDQ6_THEOR</name>
<organism evidence="1 2">
    <name type="scientific">Theileria orientalis strain Shintoku</name>
    <dbReference type="NCBI Taxonomy" id="869250"/>
    <lineage>
        <taxon>Eukaryota</taxon>
        <taxon>Sar</taxon>
        <taxon>Alveolata</taxon>
        <taxon>Apicomplexa</taxon>
        <taxon>Aconoidasida</taxon>
        <taxon>Piroplasmida</taxon>
        <taxon>Theileriidae</taxon>
        <taxon>Theileria</taxon>
    </lineage>
</organism>
<evidence type="ECO:0000313" key="1">
    <source>
        <dbReference type="EMBL" id="BAM41557.1"/>
    </source>
</evidence>
<proteinExistence type="predicted"/>
<evidence type="ECO:0000313" key="2">
    <source>
        <dbReference type="Proteomes" id="UP000003786"/>
    </source>
</evidence>
<dbReference type="KEGG" id="tot:TOT_030000820"/>